<evidence type="ECO:0000256" key="1">
    <source>
        <dbReference type="SAM" id="MobiDB-lite"/>
    </source>
</evidence>
<dbReference type="OrthoDB" id="10685154at2759"/>
<evidence type="ECO:0000313" key="2">
    <source>
        <dbReference type="EMBL" id="GBF88894.1"/>
    </source>
</evidence>
<proteinExistence type="predicted"/>
<dbReference type="AlphaFoldDB" id="A0A2V0NMZ0"/>
<organism evidence="2 3">
    <name type="scientific">Raphidocelis subcapitata</name>
    <dbReference type="NCBI Taxonomy" id="307507"/>
    <lineage>
        <taxon>Eukaryota</taxon>
        <taxon>Viridiplantae</taxon>
        <taxon>Chlorophyta</taxon>
        <taxon>core chlorophytes</taxon>
        <taxon>Chlorophyceae</taxon>
        <taxon>CS clade</taxon>
        <taxon>Sphaeropleales</taxon>
        <taxon>Selenastraceae</taxon>
        <taxon>Raphidocelis</taxon>
    </lineage>
</organism>
<comment type="caution">
    <text evidence="2">The sequence shown here is derived from an EMBL/GenBank/DDBJ whole genome shotgun (WGS) entry which is preliminary data.</text>
</comment>
<evidence type="ECO:0008006" key="4">
    <source>
        <dbReference type="Google" id="ProtNLM"/>
    </source>
</evidence>
<dbReference type="PANTHER" id="PTHR13452:SF13">
    <property type="entry name" value="OS02G0672400 PROTEIN"/>
    <property type="match status" value="1"/>
</dbReference>
<reference evidence="2 3" key="1">
    <citation type="journal article" date="2018" name="Sci. Rep.">
        <title>Raphidocelis subcapitata (=Pseudokirchneriella subcapitata) provides an insight into genome evolution and environmental adaptations in the Sphaeropleales.</title>
        <authorList>
            <person name="Suzuki S."/>
            <person name="Yamaguchi H."/>
            <person name="Nakajima N."/>
            <person name="Kawachi M."/>
        </authorList>
    </citation>
    <scope>NUCLEOTIDE SEQUENCE [LARGE SCALE GENOMIC DNA]</scope>
    <source>
        <strain evidence="2 3">NIES-35</strain>
    </source>
</reference>
<evidence type="ECO:0000313" key="3">
    <source>
        <dbReference type="Proteomes" id="UP000247498"/>
    </source>
</evidence>
<name>A0A2V0NMZ0_9CHLO</name>
<gene>
    <name evidence="2" type="ORF">Rsub_01393</name>
</gene>
<feature type="compositionally biased region" description="Gly residues" evidence="1">
    <location>
        <begin position="42"/>
        <end position="52"/>
    </location>
</feature>
<feature type="compositionally biased region" description="Gly residues" evidence="1">
    <location>
        <begin position="267"/>
        <end position="282"/>
    </location>
</feature>
<feature type="compositionally biased region" description="Low complexity" evidence="1">
    <location>
        <begin position="149"/>
        <end position="159"/>
    </location>
</feature>
<dbReference type="PANTHER" id="PTHR13452">
    <property type="entry name" value="THUMP DOMAIN CONTAINING PROTEIN 1-RELATED"/>
    <property type="match status" value="1"/>
</dbReference>
<accession>A0A2V0NMZ0</accession>
<keyword evidence="3" id="KW-1185">Reference proteome</keyword>
<sequence length="379" mass="37030">MADADVRATRLAALKQEAEAQMRRPAPALGEGGPAAKRARRGGGGGRGGGGAEAADGGEEAAGAPVPIQRFNYGAPLALLAGAPCLLLTCAMQREVSATKEAVELIRPRLPPGVAVSSVKAGCRGVALLLLQRKGQAAPGGEQEPPTDAAPAPAGAAPAKGGGGAEGDGAAAVAAAEVDAVGIAASILADIESGKLPRCRFVERIGPVATTCALRADALRAAAEAVCGAYVAGLAAAPTEGAPIEFAVAYKSRESDSGPRAAPAGEPGQGGAAESGKEGGGGGKDEKGAAAAAAAGQAGEAAYPQRGEIISILAGAMTAAAGGHAKVNLKSPSATILAEIVPVLMNDRWQPLAALAAVDTARLIAVKSRGLQVRTVSKP</sequence>
<protein>
    <recommendedName>
        <fullName evidence="4">THUMP domain-containing protein</fullName>
    </recommendedName>
</protein>
<feature type="region of interest" description="Disordered" evidence="1">
    <location>
        <begin position="255"/>
        <end position="288"/>
    </location>
</feature>
<dbReference type="Proteomes" id="UP000247498">
    <property type="component" value="Unassembled WGS sequence"/>
</dbReference>
<dbReference type="GO" id="GO:0003723">
    <property type="term" value="F:RNA binding"/>
    <property type="evidence" value="ECO:0007669"/>
    <property type="project" value="InterPro"/>
</dbReference>
<feature type="region of interest" description="Disordered" evidence="1">
    <location>
        <begin position="17"/>
        <end position="59"/>
    </location>
</feature>
<dbReference type="GO" id="GO:0006400">
    <property type="term" value="P:tRNA modification"/>
    <property type="evidence" value="ECO:0007669"/>
    <property type="project" value="InterPro"/>
</dbReference>
<feature type="region of interest" description="Disordered" evidence="1">
    <location>
        <begin position="136"/>
        <end position="163"/>
    </location>
</feature>
<dbReference type="InParanoid" id="A0A2V0NMZ0"/>
<dbReference type="EMBL" id="BDRX01000007">
    <property type="protein sequence ID" value="GBF88894.1"/>
    <property type="molecule type" value="Genomic_DNA"/>
</dbReference>
<dbReference type="InterPro" id="IPR040183">
    <property type="entry name" value="THUMPD1-like"/>
</dbReference>